<dbReference type="EMBL" id="JAMQOL010000046">
    <property type="protein sequence ID" value="MCM4082113.1"/>
    <property type="molecule type" value="Genomic_DNA"/>
</dbReference>
<sequence length="226" mass="24900">MAVIGEWARNVIKEWQQRRAVRRIKGGDGRALKPLRWWQLVTRALLYLPLTHPDGRRTVYAVDLPYRADTGSGKARAHLYLDGRHHAESKLPAAFPVEGGTIEVAISAFGVKRSHYITAAGAEHQLVPDPKSAEGRRARVEREHPALSHSIGFLSVLMLLIGVGLNLLQLAEPLSRIPAIAESVGRFESPVHLHVWLNFALAVGAALASAERALRLRYSVLDQAGK</sequence>
<keyword evidence="1" id="KW-1133">Transmembrane helix</keyword>
<keyword evidence="3" id="KW-1185">Reference proteome</keyword>
<accession>A0ABT0Y9C7</accession>
<evidence type="ECO:0000256" key="1">
    <source>
        <dbReference type="SAM" id="Phobius"/>
    </source>
</evidence>
<evidence type="ECO:0000313" key="3">
    <source>
        <dbReference type="Proteomes" id="UP001523216"/>
    </source>
</evidence>
<evidence type="ECO:0000313" key="2">
    <source>
        <dbReference type="EMBL" id="MCM4082113.1"/>
    </source>
</evidence>
<feature type="transmembrane region" description="Helical" evidence="1">
    <location>
        <begin position="191"/>
        <end position="210"/>
    </location>
</feature>
<gene>
    <name evidence="2" type="ORF">LXN57_31560</name>
</gene>
<keyword evidence="1" id="KW-0812">Transmembrane</keyword>
<dbReference type="Proteomes" id="UP001523216">
    <property type="component" value="Unassembled WGS sequence"/>
</dbReference>
<organism evidence="2 3">
    <name type="scientific">Paractinoplanes hotanensis</name>
    <dbReference type="NCBI Taxonomy" id="2906497"/>
    <lineage>
        <taxon>Bacteria</taxon>
        <taxon>Bacillati</taxon>
        <taxon>Actinomycetota</taxon>
        <taxon>Actinomycetes</taxon>
        <taxon>Micromonosporales</taxon>
        <taxon>Micromonosporaceae</taxon>
        <taxon>Paractinoplanes</taxon>
    </lineage>
</organism>
<name>A0ABT0Y9C7_9ACTN</name>
<keyword evidence="1" id="KW-0472">Membrane</keyword>
<protein>
    <submittedName>
        <fullName evidence="2">Uncharacterized protein</fullName>
    </submittedName>
</protein>
<comment type="caution">
    <text evidence="2">The sequence shown here is derived from an EMBL/GenBank/DDBJ whole genome shotgun (WGS) entry which is preliminary data.</text>
</comment>
<dbReference type="RefSeq" id="WP_251801830.1">
    <property type="nucleotide sequence ID" value="NZ_JAMQOL010000046.1"/>
</dbReference>
<reference evidence="2 3" key="1">
    <citation type="submission" date="2022-06" db="EMBL/GenBank/DDBJ databases">
        <title>Actinoplanes abujensis sp. nov., isolated from Nigerian arid soil.</title>
        <authorList>
            <person name="Ding P."/>
        </authorList>
    </citation>
    <scope>NUCLEOTIDE SEQUENCE [LARGE SCALE GENOMIC DNA]</scope>
    <source>
        <strain evidence="3">TRM88002</strain>
    </source>
</reference>
<proteinExistence type="predicted"/>
<feature type="transmembrane region" description="Helical" evidence="1">
    <location>
        <begin position="146"/>
        <end position="171"/>
    </location>
</feature>